<evidence type="ECO:0000313" key="2">
    <source>
        <dbReference type="Proteomes" id="UP000000376"/>
    </source>
</evidence>
<evidence type="ECO:0000313" key="1">
    <source>
        <dbReference type="EMBL" id="ADH92555.1"/>
    </source>
</evidence>
<dbReference type="Proteomes" id="UP000000376">
    <property type="component" value="Chromosome"/>
</dbReference>
<accession>D7BNQ6</accession>
<evidence type="ECO:0008006" key="3">
    <source>
        <dbReference type="Google" id="ProtNLM"/>
    </source>
</evidence>
<proteinExistence type="predicted"/>
<dbReference type="STRING" id="644284.Arch_0829"/>
<reference evidence="1 2" key="1">
    <citation type="journal article" date="2010" name="Stand. Genomic Sci.">
        <title>Complete genome sequence of Arcanobacterium haemolyticum type strain (11018).</title>
        <authorList>
            <person name="Yasawong M."/>
            <person name="Teshima H."/>
            <person name="Lapidus A."/>
            <person name="Nolan M."/>
            <person name="Lucas S."/>
            <person name="Glavina Del Rio T."/>
            <person name="Tice H."/>
            <person name="Cheng J."/>
            <person name="Bruce D."/>
            <person name="Detter C."/>
            <person name="Tapia R."/>
            <person name="Han C."/>
            <person name="Goodwin L."/>
            <person name="Pitluck S."/>
            <person name="Liolios K."/>
            <person name="Ivanova N."/>
            <person name="Mavromatis K."/>
            <person name="Mikhailova N."/>
            <person name="Pati A."/>
            <person name="Chen A."/>
            <person name="Palaniappan K."/>
            <person name="Land M."/>
            <person name="Hauser L."/>
            <person name="Chang Y."/>
            <person name="Jeffries C."/>
            <person name="Rohde M."/>
            <person name="Sikorski J."/>
            <person name="Pukall R."/>
            <person name="Goker M."/>
            <person name="Woyke T."/>
            <person name="Bristow J."/>
            <person name="Eisen J."/>
            <person name="Markowitz V."/>
            <person name="Hugenholtz P."/>
            <person name="Kyrpides N."/>
            <person name="Klenk H."/>
        </authorList>
    </citation>
    <scope>NUCLEOTIDE SEQUENCE [LARGE SCALE GENOMIC DNA]</scope>
    <source>
        <strain evidence="2">ATCC 9345 / DSM 20595 / CCUG 17215 / LMG 16163 / NBRC 15585 / NCTC 8452 / 11018</strain>
    </source>
</reference>
<protein>
    <recommendedName>
        <fullName evidence="3">AbiEi antitoxin C-terminal domain-containing protein</fullName>
    </recommendedName>
</protein>
<gene>
    <name evidence="1" type="ordered locus">Arch_0829</name>
</gene>
<dbReference type="RefSeq" id="WP_013170051.1">
    <property type="nucleotide sequence ID" value="NC_014218.1"/>
</dbReference>
<dbReference type="OrthoDB" id="3267483at2"/>
<dbReference type="EMBL" id="CP002045">
    <property type="protein sequence ID" value="ADH92555.1"/>
    <property type="molecule type" value="Genomic_DNA"/>
</dbReference>
<sequence length="202" mass="22638">MYSYILTAHNLSQRHEYGVLAREGLLIELAGIGWVARDHVQAPEQRARVISYVHGHSIVASHSSAYWIYTGNVIPELSRSLHLCNAQQSRSQGFPRNPYDPCDLTSLYGITITTPERTAIDLLRSDLPSGFEALMALLRIGANYDVIVQRGNRLRYHPGIKNVRDLLCQLPADLDVIANSHSGEAQEFLQLSEADLHPSYFL</sequence>
<organism evidence="1 2">
    <name type="scientific">Arcanobacterium haemolyticum (strain ATCC 9345 / DSM 20595 / CCM 5947 / CCUG 17215 / LMG 16163 / NBRC 15585 / NCTC 8452 / 11018)</name>
    <dbReference type="NCBI Taxonomy" id="644284"/>
    <lineage>
        <taxon>Bacteria</taxon>
        <taxon>Bacillati</taxon>
        <taxon>Actinomycetota</taxon>
        <taxon>Actinomycetes</taxon>
        <taxon>Actinomycetales</taxon>
        <taxon>Actinomycetaceae</taxon>
        <taxon>Arcanobacterium</taxon>
    </lineage>
</organism>
<dbReference type="AlphaFoldDB" id="D7BNQ6"/>
<dbReference type="KEGG" id="ahe:Arch_0829"/>
<dbReference type="HOGENOM" id="CLU_1352324_0_0_11"/>
<keyword evidence="2" id="KW-1185">Reference proteome</keyword>
<name>D7BNQ6_ARCHD</name>